<organism evidence="2 3">
    <name type="scientific">Bacillus infantis</name>
    <dbReference type="NCBI Taxonomy" id="324767"/>
    <lineage>
        <taxon>Bacteria</taxon>
        <taxon>Bacillati</taxon>
        <taxon>Bacillota</taxon>
        <taxon>Bacilli</taxon>
        <taxon>Bacillales</taxon>
        <taxon>Bacillaceae</taxon>
        <taxon>Bacillus</taxon>
    </lineage>
</organism>
<evidence type="ECO:0000313" key="3">
    <source>
        <dbReference type="Proteomes" id="UP000323732"/>
    </source>
</evidence>
<dbReference type="InterPro" id="IPR025441">
    <property type="entry name" value="DUF4181"/>
</dbReference>
<feature type="transmembrane region" description="Helical" evidence="1">
    <location>
        <begin position="105"/>
        <end position="124"/>
    </location>
</feature>
<evidence type="ECO:0000256" key="1">
    <source>
        <dbReference type="SAM" id="Phobius"/>
    </source>
</evidence>
<feature type="transmembrane region" description="Helical" evidence="1">
    <location>
        <begin position="39"/>
        <end position="60"/>
    </location>
</feature>
<feature type="transmembrane region" description="Helical" evidence="1">
    <location>
        <begin position="81"/>
        <end position="99"/>
    </location>
</feature>
<dbReference type="Pfam" id="PF13789">
    <property type="entry name" value="DUF4181"/>
    <property type="match status" value="1"/>
</dbReference>
<name>A0A5D4SNR4_9BACI</name>
<gene>
    <name evidence="2" type="ORF">FZD47_06205</name>
</gene>
<evidence type="ECO:0000313" key="2">
    <source>
        <dbReference type="EMBL" id="TYS64943.1"/>
    </source>
</evidence>
<reference evidence="2 3" key="1">
    <citation type="submission" date="2019-08" db="EMBL/GenBank/DDBJ databases">
        <title>Bacillus genomes from the desert of Cuatro Cienegas, Coahuila.</title>
        <authorList>
            <person name="Olmedo-Alvarez G."/>
        </authorList>
    </citation>
    <scope>NUCLEOTIDE SEQUENCE [LARGE SCALE GENOMIC DNA]</scope>
    <source>
        <strain evidence="2 3">CH37_1T</strain>
    </source>
</reference>
<sequence>MQISQFPSVKLKGTSATLAFLFHNYNHSKRLSLEGSPEMINIFILAIFLIVNLLISKIYFKKNLNIPIKSKGILSKERKRGFQLAEAGIFVIFLYLHFFVLVEGYFPLFVRIAPIIGFFVLLNFNRGLELWMTDRDSKAYYHNWLAATIMSIFFAVLAAGQYL</sequence>
<protein>
    <submittedName>
        <fullName evidence="2">DUF4181 domain-containing protein</fullName>
    </submittedName>
</protein>
<keyword evidence="1" id="KW-0812">Transmembrane</keyword>
<keyword evidence="1" id="KW-1133">Transmembrane helix</keyword>
<dbReference type="Proteomes" id="UP000323732">
    <property type="component" value="Unassembled WGS sequence"/>
</dbReference>
<dbReference type="EMBL" id="VTES01000002">
    <property type="protein sequence ID" value="TYS64943.1"/>
    <property type="molecule type" value="Genomic_DNA"/>
</dbReference>
<comment type="caution">
    <text evidence="2">The sequence shown here is derived from an EMBL/GenBank/DDBJ whole genome shotgun (WGS) entry which is preliminary data.</text>
</comment>
<feature type="transmembrane region" description="Helical" evidence="1">
    <location>
        <begin position="144"/>
        <end position="162"/>
    </location>
</feature>
<proteinExistence type="predicted"/>
<keyword evidence="1" id="KW-0472">Membrane</keyword>
<accession>A0A5D4SNR4</accession>
<dbReference type="AlphaFoldDB" id="A0A5D4SNR4"/>